<keyword evidence="1" id="KW-1133">Transmembrane helix</keyword>
<sequence>MRVLRGFGIFVGVLVILAVGLYGPVTLLAPLPDAKMASRSVELDSTGTPPVLPDVGATAITESAKGPVLAQSGETESVPMAGIAKVLLALVVLDAKPMTPDGDGETVPITSRDFQSYNNYQDAGARAVTVYTDDTWSQRAVLQAVLLGSSNNHADTLAAWAFGSVDKYIDEATMWLDEHELDDTAVVDATGLSSDDVSTASDLSRLAALAMANPVIPTVLTHEVSGIAQTRGVENTTSYMADRGVTGISRSFTTQAGICLLFAATVTVDDDEYTFYGAFVRMPDWASLDDSINALMDSAEKGVHTGPVLPRDTPVATFTTQWGEEATGVIGSSATATRWVSGKPTVHVKTDGFAVATQGDIVATATVSEGTSVVEIPVKIDRTIQSPEVLWKLGHPFELIPAFFGQFFAG</sequence>
<feature type="domain" description="Peptidase S11 D-alanyl-D-alanine carboxypeptidase A N-terminal" evidence="2">
    <location>
        <begin position="58"/>
        <end position="265"/>
    </location>
</feature>
<feature type="transmembrane region" description="Helical" evidence="1">
    <location>
        <begin position="6"/>
        <end position="29"/>
    </location>
</feature>
<dbReference type="InterPro" id="IPR012338">
    <property type="entry name" value="Beta-lactam/transpept-like"/>
</dbReference>
<dbReference type="Gene3D" id="3.40.710.10">
    <property type="entry name" value="DD-peptidase/beta-lactamase superfamily"/>
    <property type="match status" value="1"/>
</dbReference>
<reference evidence="3 4" key="1">
    <citation type="submission" date="2020-12" db="EMBL/GenBank/DDBJ databases">
        <title>Microbacterium sp. HY060.</title>
        <authorList>
            <person name="Zhou J."/>
        </authorList>
    </citation>
    <scope>NUCLEOTIDE SEQUENCE [LARGE SCALE GENOMIC DNA]</scope>
    <source>
        <strain evidence="3 4">HY60</strain>
    </source>
</reference>
<evidence type="ECO:0000313" key="4">
    <source>
        <dbReference type="Proteomes" id="UP000662814"/>
    </source>
</evidence>
<dbReference type="EMBL" id="CP061169">
    <property type="protein sequence ID" value="QPZ39838.1"/>
    <property type="molecule type" value="Genomic_DNA"/>
</dbReference>
<dbReference type="SUPFAM" id="SSF56601">
    <property type="entry name" value="beta-lactamase/transpeptidase-like"/>
    <property type="match status" value="1"/>
</dbReference>
<keyword evidence="1" id="KW-0472">Membrane</keyword>
<keyword evidence="1" id="KW-0812">Transmembrane</keyword>
<dbReference type="Pfam" id="PF00768">
    <property type="entry name" value="Peptidase_S11"/>
    <property type="match status" value="1"/>
</dbReference>
<evidence type="ECO:0000259" key="2">
    <source>
        <dbReference type="Pfam" id="PF00768"/>
    </source>
</evidence>
<dbReference type="Proteomes" id="UP000662814">
    <property type="component" value="Chromosome"/>
</dbReference>
<keyword evidence="4" id="KW-1185">Reference proteome</keyword>
<gene>
    <name evidence="3" type="ORF">HCR76_07360</name>
</gene>
<dbReference type="InterPro" id="IPR001967">
    <property type="entry name" value="Peptidase_S11_N"/>
</dbReference>
<protein>
    <recommendedName>
        <fullName evidence="2">Peptidase S11 D-alanyl-D-alanine carboxypeptidase A N-terminal domain-containing protein</fullName>
    </recommendedName>
</protein>
<name>A0ABX6YLY8_9MICO</name>
<evidence type="ECO:0000313" key="3">
    <source>
        <dbReference type="EMBL" id="QPZ39838.1"/>
    </source>
</evidence>
<dbReference type="RefSeq" id="WP_166989606.1">
    <property type="nucleotide sequence ID" value="NZ_CP061169.1"/>
</dbReference>
<evidence type="ECO:0000256" key="1">
    <source>
        <dbReference type="SAM" id="Phobius"/>
    </source>
</evidence>
<organism evidence="3 4">
    <name type="scientific">Paramicrobacterium chengjingii</name>
    <dbReference type="NCBI Taxonomy" id="2769067"/>
    <lineage>
        <taxon>Bacteria</taxon>
        <taxon>Bacillati</taxon>
        <taxon>Actinomycetota</taxon>
        <taxon>Actinomycetes</taxon>
        <taxon>Micrococcales</taxon>
        <taxon>Microbacteriaceae</taxon>
        <taxon>Paramicrobacterium</taxon>
    </lineage>
</organism>
<accession>A0ABX6YLY8</accession>
<proteinExistence type="predicted"/>